<dbReference type="HAMAP" id="MF_00221">
    <property type="entry name" value="NRAMP"/>
    <property type="match status" value="1"/>
</dbReference>
<feature type="transmembrane region" description="Helical" evidence="6">
    <location>
        <begin position="91"/>
        <end position="118"/>
    </location>
</feature>
<dbReference type="EMBL" id="JAVREJ010000004">
    <property type="protein sequence ID" value="MDT0349623.1"/>
    <property type="molecule type" value="Genomic_DNA"/>
</dbReference>
<keyword evidence="6" id="KW-1003">Cell membrane</keyword>
<keyword evidence="3 6" id="KW-0812">Transmembrane</keyword>
<sequence length="409" mass="42700">MRTAAARPARMLRTAPLLGPAFVAAIAYVDPGNFATNFAAGSEYGYLLLWVIVAANITAMLIQSLSAKLGLATGRNLPEVCRDTFPRRVNIGLWVQAEFVAIATDLAEVIGGAVALYLLFGLPLPIGGLVTGVVAFGLLALQERGHRPFERAVAGLFAVIVVGFVVTLLRVPVEVGPLAAGLVPAFAGSESLLLATGILGATVMPHVIYLHSALTSRRDPRHTAKLRHRLLRAHRRGVLVAMGLAGVVNAAMLVVAAALFHGSSIPDTDTLEGVHAGLARALDAPAATMFALALLASGFASSGVGTYAGQVVMQGFVQRRIPLLARRALTLAPALVVLSLGVDPTAALVFSQVVLAFGIPFALVPLVLLTRRRGLMGELVNRRLTTAVASLAAAVIIALNAVLLWHTFA</sequence>
<dbReference type="InterPro" id="IPR001046">
    <property type="entry name" value="NRAMP_fam"/>
</dbReference>
<evidence type="ECO:0000256" key="5">
    <source>
        <dbReference type="ARBA" id="ARBA00023136"/>
    </source>
</evidence>
<feature type="transmembrane region" description="Helical" evidence="6">
    <location>
        <begin position="388"/>
        <end position="408"/>
    </location>
</feature>
<comment type="function">
    <text evidence="6">H(+)-stimulated, divalent metal cation uptake system.</text>
</comment>
<dbReference type="PANTHER" id="PTHR11706:SF33">
    <property type="entry name" value="NATURAL RESISTANCE-ASSOCIATED MACROPHAGE PROTEIN 2"/>
    <property type="match status" value="1"/>
</dbReference>
<feature type="transmembrane region" description="Helical" evidence="6">
    <location>
        <begin position="237"/>
        <end position="260"/>
    </location>
</feature>
<name>A0ABU2N6R2_9PSEU</name>
<evidence type="ECO:0000256" key="4">
    <source>
        <dbReference type="ARBA" id="ARBA00022989"/>
    </source>
</evidence>
<evidence type="ECO:0000313" key="8">
    <source>
        <dbReference type="Proteomes" id="UP001183202"/>
    </source>
</evidence>
<keyword evidence="4 6" id="KW-1133">Transmembrane helix</keyword>
<evidence type="ECO:0000256" key="1">
    <source>
        <dbReference type="ARBA" id="ARBA00004141"/>
    </source>
</evidence>
<feature type="transmembrane region" description="Helical" evidence="6">
    <location>
        <begin position="153"/>
        <end position="173"/>
    </location>
</feature>
<comment type="similarity">
    <text evidence="6">Belongs to the NRAMP family.</text>
</comment>
<dbReference type="NCBIfam" id="TIGR01197">
    <property type="entry name" value="nramp"/>
    <property type="match status" value="1"/>
</dbReference>
<feature type="transmembrane region" description="Helical" evidence="6">
    <location>
        <begin position="124"/>
        <end position="141"/>
    </location>
</feature>
<dbReference type="NCBIfam" id="NF037982">
    <property type="entry name" value="Nramp_1"/>
    <property type="match status" value="1"/>
</dbReference>
<gene>
    <name evidence="6" type="primary">mntH</name>
    <name evidence="7" type="ORF">RM445_08820</name>
</gene>
<comment type="subcellular location">
    <subcellularLocation>
        <location evidence="6">Cell membrane</location>
        <topology evidence="6">Multi-pass membrane protein</topology>
    </subcellularLocation>
    <subcellularLocation>
        <location evidence="1">Membrane</location>
        <topology evidence="1">Multi-pass membrane protein</topology>
    </subcellularLocation>
</comment>
<keyword evidence="6" id="KW-0406">Ion transport</keyword>
<dbReference type="NCBIfam" id="NF001923">
    <property type="entry name" value="PRK00701.1"/>
    <property type="match status" value="1"/>
</dbReference>
<feature type="transmembrane region" description="Helical" evidence="6">
    <location>
        <begin position="324"/>
        <end position="342"/>
    </location>
</feature>
<evidence type="ECO:0000256" key="3">
    <source>
        <dbReference type="ARBA" id="ARBA00022692"/>
    </source>
</evidence>
<reference evidence="8" key="1">
    <citation type="submission" date="2023-07" db="EMBL/GenBank/DDBJ databases">
        <title>30 novel species of actinomycetes from the DSMZ collection.</title>
        <authorList>
            <person name="Nouioui I."/>
        </authorList>
    </citation>
    <scope>NUCLEOTIDE SEQUENCE [LARGE SCALE GENOMIC DNA]</scope>
    <source>
        <strain evidence="8">DSM 45834</strain>
    </source>
</reference>
<keyword evidence="6" id="KW-0769">Symport</keyword>
<keyword evidence="8" id="KW-1185">Reference proteome</keyword>
<comment type="caution">
    <text evidence="7">The sequence shown here is derived from an EMBL/GenBank/DDBJ whole genome shotgun (WGS) entry which is preliminary data.</text>
</comment>
<feature type="transmembrane region" description="Helical" evidence="6">
    <location>
        <begin position="289"/>
        <end position="312"/>
    </location>
</feature>
<dbReference type="PRINTS" id="PR00447">
    <property type="entry name" value="NATRESASSCMP"/>
</dbReference>
<evidence type="ECO:0000256" key="6">
    <source>
        <dbReference type="HAMAP-Rule" id="MF_00221"/>
    </source>
</evidence>
<organism evidence="7 8">
    <name type="scientific">Pseudonocardia charpentierae</name>
    <dbReference type="NCBI Taxonomy" id="3075545"/>
    <lineage>
        <taxon>Bacteria</taxon>
        <taxon>Bacillati</taxon>
        <taxon>Actinomycetota</taxon>
        <taxon>Actinomycetes</taxon>
        <taxon>Pseudonocardiales</taxon>
        <taxon>Pseudonocardiaceae</taxon>
        <taxon>Pseudonocardia</taxon>
    </lineage>
</organism>
<keyword evidence="2 6" id="KW-0813">Transport</keyword>
<feature type="transmembrane region" description="Helical" evidence="6">
    <location>
        <begin position="47"/>
        <end position="71"/>
    </location>
</feature>
<dbReference type="Proteomes" id="UP001183202">
    <property type="component" value="Unassembled WGS sequence"/>
</dbReference>
<accession>A0ABU2N6R2</accession>
<keyword evidence="5 6" id="KW-0472">Membrane</keyword>
<evidence type="ECO:0000313" key="7">
    <source>
        <dbReference type="EMBL" id="MDT0349623.1"/>
    </source>
</evidence>
<feature type="transmembrane region" description="Helical" evidence="6">
    <location>
        <begin position="348"/>
        <end position="368"/>
    </location>
</feature>
<feature type="transmembrane region" description="Helical" evidence="6">
    <location>
        <begin position="193"/>
        <end position="216"/>
    </location>
</feature>
<proteinExistence type="inferred from homology"/>
<dbReference type="PANTHER" id="PTHR11706">
    <property type="entry name" value="SOLUTE CARRIER PROTEIN FAMILY 11 MEMBER"/>
    <property type="match status" value="1"/>
</dbReference>
<dbReference type="Pfam" id="PF01566">
    <property type="entry name" value="Nramp"/>
    <property type="match status" value="1"/>
</dbReference>
<protein>
    <recommendedName>
        <fullName evidence="6">Divalent metal cation transporter MntH</fullName>
    </recommendedName>
</protein>
<evidence type="ECO:0000256" key="2">
    <source>
        <dbReference type="ARBA" id="ARBA00022448"/>
    </source>
</evidence>